<name>M8A7J9_TRIUA</name>
<feature type="region of interest" description="Disordered" evidence="1">
    <location>
        <begin position="62"/>
        <end position="181"/>
    </location>
</feature>
<sequence length="181" mass="20074">MGRKASIEQKNLPSWFTVTEYRRGAGTIYKTYFDTYNNQMYRSIEGVARAFGLGDKDEPAFPKPLNIRKEDGSCGSLPMRPYTKTPAIPEYVGKDTASDSLNLEQEELKKFPSKGKELKETGDVASTMKGEEENDNDEVGYAASNLENEEEMAKKINAPSADAASMQDEDVAGEVKNQDHA</sequence>
<evidence type="ECO:0000256" key="1">
    <source>
        <dbReference type="SAM" id="MobiDB-lite"/>
    </source>
</evidence>
<feature type="compositionally biased region" description="Basic and acidic residues" evidence="1">
    <location>
        <begin position="106"/>
        <end position="122"/>
    </location>
</feature>
<proteinExistence type="predicted"/>
<gene>
    <name evidence="2" type="ORF">TRIUR3_08928</name>
</gene>
<dbReference type="EMBL" id="KD012304">
    <property type="protein sequence ID" value="EMS67991.1"/>
    <property type="molecule type" value="Genomic_DNA"/>
</dbReference>
<organism evidence="2">
    <name type="scientific">Triticum urartu</name>
    <name type="common">Red wild einkorn</name>
    <name type="synonym">Crithodium urartu</name>
    <dbReference type="NCBI Taxonomy" id="4572"/>
    <lineage>
        <taxon>Eukaryota</taxon>
        <taxon>Viridiplantae</taxon>
        <taxon>Streptophyta</taxon>
        <taxon>Embryophyta</taxon>
        <taxon>Tracheophyta</taxon>
        <taxon>Spermatophyta</taxon>
        <taxon>Magnoliopsida</taxon>
        <taxon>Liliopsida</taxon>
        <taxon>Poales</taxon>
        <taxon>Poaceae</taxon>
        <taxon>BOP clade</taxon>
        <taxon>Pooideae</taxon>
        <taxon>Triticodae</taxon>
        <taxon>Triticeae</taxon>
        <taxon>Triticinae</taxon>
        <taxon>Triticum</taxon>
    </lineage>
</organism>
<dbReference type="OMA" id="PCIKEEN"/>
<accession>M8A7J9</accession>
<protein>
    <submittedName>
        <fullName evidence="2">Uncharacterized protein</fullName>
    </submittedName>
</protein>
<evidence type="ECO:0000313" key="2">
    <source>
        <dbReference type="EMBL" id="EMS67991.1"/>
    </source>
</evidence>
<dbReference type="AlphaFoldDB" id="M8A7J9"/>
<reference evidence="2" key="1">
    <citation type="journal article" date="2013" name="Nature">
        <title>Draft genome of the wheat A-genome progenitor Triticum urartu.</title>
        <authorList>
            <person name="Ling H.Q."/>
            <person name="Zhao S."/>
            <person name="Liu D."/>
            <person name="Wang J."/>
            <person name="Sun H."/>
            <person name="Zhang C."/>
            <person name="Fan H."/>
            <person name="Li D."/>
            <person name="Dong L."/>
            <person name="Tao Y."/>
            <person name="Gao C."/>
            <person name="Wu H."/>
            <person name="Li Y."/>
            <person name="Cui Y."/>
            <person name="Guo X."/>
            <person name="Zheng S."/>
            <person name="Wang B."/>
            <person name="Yu K."/>
            <person name="Liang Q."/>
            <person name="Yang W."/>
            <person name="Lou X."/>
            <person name="Chen J."/>
            <person name="Feng M."/>
            <person name="Jian J."/>
            <person name="Zhang X."/>
            <person name="Luo G."/>
            <person name="Jiang Y."/>
            <person name="Liu J."/>
            <person name="Wang Z."/>
            <person name="Sha Y."/>
            <person name="Zhang B."/>
            <person name="Wu H."/>
            <person name="Tang D."/>
            <person name="Shen Q."/>
            <person name="Xue P."/>
            <person name="Zou S."/>
            <person name="Wang X."/>
            <person name="Liu X."/>
            <person name="Wang F."/>
            <person name="Yang Y."/>
            <person name="An X."/>
            <person name="Dong Z."/>
            <person name="Zhang K."/>
            <person name="Zhang X."/>
            <person name="Luo M.C."/>
            <person name="Dvorak J."/>
            <person name="Tong Y."/>
            <person name="Wang J."/>
            <person name="Yang H."/>
            <person name="Li Z."/>
            <person name="Wang D."/>
            <person name="Zhang A."/>
            <person name="Wang J."/>
        </authorList>
    </citation>
    <scope>NUCLEOTIDE SEQUENCE</scope>
</reference>